<dbReference type="Gene3D" id="3.40.720.10">
    <property type="entry name" value="Alkaline Phosphatase, subunit A"/>
    <property type="match status" value="1"/>
</dbReference>
<dbReference type="Proteomes" id="UP001501166">
    <property type="component" value="Unassembled WGS sequence"/>
</dbReference>
<dbReference type="PROSITE" id="PS00149">
    <property type="entry name" value="SULFATASE_2"/>
    <property type="match status" value="1"/>
</dbReference>
<accession>A0ABN0X2A8</accession>
<comment type="similarity">
    <text evidence="1">Belongs to the sulfatase family.</text>
</comment>
<evidence type="ECO:0000259" key="6">
    <source>
        <dbReference type="Pfam" id="PF00884"/>
    </source>
</evidence>
<sequence>MSKKKPNIVLIFADDLGYGDVSSFNPNSKIQTKHIDRLADEGMQFRDSHATSSLCTPSRYGLLTGRYNWRSRLKSFVVTGDSEALVEKNRKTLPHMLKENGYRTAAVGKWHLGMDFEMLDEKDFDKFSLDKESFEVKGPQLGRNKQFDMTAVEAAKIEGLDIDYSKPIKYGPNDFGFDYFFGTTASLDQPPYVYVENNHFVDDPTILMGLPNVARHNPSQQEAWQMGPASPEFDVQKVPEDMQKKVIDLLDDMGEREEPFFLYYPTHLVHGPLLPTDEFKGRSGIGKYGDFVLQLDAYVGQIIDKLKEKDKFDETIFILTSDNGASPVADFEHLAKQGHHPNHIYKGEKADIWEGGHREPTIVSSPEMIKPGSVSNHMVSHSDIYRTVADILGVSVPDEAAEDSVSLVDLLKGSDEPVREDVVHSSGNGGLSIRRGFWKLNLVDNGGGFSEIDQTNFKPTELYDLREDISETNNVIDDYPDVVEELMERLAEHVKKGRSTEGKEQENERNNPTGEWPQINWMKDYDSYIQKFKKKQEDSEE</sequence>
<keyword evidence="8" id="KW-1185">Reference proteome</keyword>
<keyword evidence="2" id="KW-0479">Metal-binding</keyword>
<dbReference type="InterPro" id="IPR050738">
    <property type="entry name" value="Sulfatase"/>
</dbReference>
<dbReference type="EMBL" id="BAAACW010000020">
    <property type="protein sequence ID" value="GAA0353295.1"/>
    <property type="molecule type" value="Genomic_DNA"/>
</dbReference>
<feature type="domain" description="Sulfatase N-terminal" evidence="6">
    <location>
        <begin position="6"/>
        <end position="394"/>
    </location>
</feature>
<dbReference type="InterPro" id="IPR024607">
    <property type="entry name" value="Sulfatase_CS"/>
</dbReference>
<gene>
    <name evidence="7" type="ORF">GCM10008932_02910</name>
</gene>
<dbReference type="Pfam" id="PF00884">
    <property type="entry name" value="Sulfatase"/>
    <property type="match status" value="1"/>
</dbReference>
<reference evidence="7 8" key="1">
    <citation type="journal article" date="2019" name="Int. J. Syst. Evol. Microbiol.">
        <title>The Global Catalogue of Microorganisms (GCM) 10K type strain sequencing project: providing services to taxonomists for standard genome sequencing and annotation.</title>
        <authorList>
            <consortium name="The Broad Institute Genomics Platform"/>
            <consortium name="The Broad Institute Genome Sequencing Center for Infectious Disease"/>
            <person name="Wu L."/>
            <person name="Ma J."/>
        </authorList>
    </citation>
    <scope>NUCLEOTIDE SEQUENCE [LARGE SCALE GENOMIC DNA]</scope>
    <source>
        <strain evidence="7 8">JCM 12662</strain>
    </source>
</reference>
<evidence type="ECO:0000256" key="1">
    <source>
        <dbReference type="ARBA" id="ARBA00008779"/>
    </source>
</evidence>
<evidence type="ECO:0000256" key="3">
    <source>
        <dbReference type="ARBA" id="ARBA00022801"/>
    </source>
</evidence>
<evidence type="ECO:0000313" key="8">
    <source>
        <dbReference type="Proteomes" id="UP001501166"/>
    </source>
</evidence>
<dbReference type="PANTHER" id="PTHR42693:SF53">
    <property type="entry name" value="ENDO-4-O-SULFATASE"/>
    <property type="match status" value="1"/>
</dbReference>
<proteinExistence type="inferred from homology"/>
<dbReference type="Gene3D" id="3.30.1120.10">
    <property type="match status" value="1"/>
</dbReference>
<dbReference type="PROSITE" id="PS00523">
    <property type="entry name" value="SULFATASE_1"/>
    <property type="match status" value="1"/>
</dbReference>
<evidence type="ECO:0000256" key="5">
    <source>
        <dbReference type="SAM" id="MobiDB-lite"/>
    </source>
</evidence>
<keyword evidence="4" id="KW-0106">Calcium</keyword>
<name>A0ABN0X2A8_9LACT</name>
<dbReference type="InterPro" id="IPR017850">
    <property type="entry name" value="Alkaline_phosphatase_core_sf"/>
</dbReference>
<protein>
    <submittedName>
        <fullName evidence="7">Arylsulfatase</fullName>
    </submittedName>
</protein>
<comment type="caution">
    <text evidence="7">The sequence shown here is derived from an EMBL/GenBank/DDBJ whole genome shotgun (WGS) entry which is preliminary data.</text>
</comment>
<evidence type="ECO:0000256" key="4">
    <source>
        <dbReference type="ARBA" id="ARBA00022837"/>
    </source>
</evidence>
<evidence type="ECO:0000313" key="7">
    <source>
        <dbReference type="EMBL" id="GAA0353295.1"/>
    </source>
</evidence>
<keyword evidence="3" id="KW-0378">Hydrolase</keyword>
<dbReference type="CDD" id="cd16143">
    <property type="entry name" value="ARS_like"/>
    <property type="match status" value="1"/>
</dbReference>
<dbReference type="PANTHER" id="PTHR42693">
    <property type="entry name" value="ARYLSULFATASE FAMILY MEMBER"/>
    <property type="match status" value="1"/>
</dbReference>
<dbReference type="SUPFAM" id="SSF53649">
    <property type="entry name" value="Alkaline phosphatase-like"/>
    <property type="match status" value="1"/>
</dbReference>
<evidence type="ECO:0000256" key="2">
    <source>
        <dbReference type="ARBA" id="ARBA00022723"/>
    </source>
</evidence>
<organism evidence="7 8">
    <name type="scientific">Alkalibacterium iburiense</name>
    <dbReference type="NCBI Taxonomy" id="290589"/>
    <lineage>
        <taxon>Bacteria</taxon>
        <taxon>Bacillati</taxon>
        <taxon>Bacillota</taxon>
        <taxon>Bacilli</taxon>
        <taxon>Lactobacillales</taxon>
        <taxon>Carnobacteriaceae</taxon>
        <taxon>Alkalibacterium</taxon>
    </lineage>
</organism>
<feature type="region of interest" description="Disordered" evidence="5">
    <location>
        <begin position="493"/>
        <end position="521"/>
    </location>
</feature>
<dbReference type="InterPro" id="IPR000917">
    <property type="entry name" value="Sulfatase_N"/>
</dbReference>
<dbReference type="RefSeq" id="WP_343753270.1">
    <property type="nucleotide sequence ID" value="NZ_BAAACW010000020.1"/>
</dbReference>
<feature type="compositionally biased region" description="Basic and acidic residues" evidence="5">
    <location>
        <begin position="493"/>
        <end position="509"/>
    </location>
</feature>